<dbReference type="Pfam" id="PF05735">
    <property type="entry name" value="TSP_C"/>
    <property type="match status" value="1"/>
</dbReference>
<dbReference type="InterPro" id="IPR013320">
    <property type="entry name" value="ConA-like_dom_sf"/>
</dbReference>
<feature type="repeat" description="TSP type-3" evidence="11">
    <location>
        <begin position="757"/>
        <end position="792"/>
    </location>
</feature>
<dbReference type="Gene3D" id="2.60.120.200">
    <property type="match status" value="2"/>
</dbReference>
<keyword evidence="4 13" id="KW-0732">Signal</keyword>
<evidence type="ECO:0000256" key="12">
    <source>
        <dbReference type="SAM" id="MobiDB-lite"/>
    </source>
</evidence>
<dbReference type="PROSITE" id="PS51236">
    <property type="entry name" value="TSP_CTER"/>
    <property type="match status" value="1"/>
</dbReference>
<accession>A0A9Q1CJ36</accession>
<dbReference type="InterPro" id="IPR001881">
    <property type="entry name" value="EGF-like_Ca-bd_dom"/>
</dbReference>
<organism evidence="17 18">
    <name type="scientific">Holothuria leucospilota</name>
    <name type="common">Black long sea cucumber</name>
    <name type="synonym">Mertensiothuria leucospilota</name>
    <dbReference type="NCBI Taxonomy" id="206669"/>
    <lineage>
        <taxon>Eukaryota</taxon>
        <taxon>Metazoa</taxon>
        <taxon>Echinodermata</taxon>
        <taxon>Eleutherozoa</taxon>
        <taxon>Echinozoa</taxon>
        <taxon>Holothuroidea</taxon>
        <taxon>Aspidochirotacea</taxon>
        <taxon>Aspidochirotida</taxon>
        <taxon>Holothuriidae</taxon>
        <taxon>Holothuria</taxon>
    </lineage>
</organism>
<evidence type="ECO:0000256" key="8">
    <source>
        <dbReference type="ARBA" id="ARBA00023157"/>
    </source>
</evidence>
<dbReference type="Pfam" id="PF02412">
    <property type="entry name" value="TSP_3"/>
    <property type="match status" value="6"/>
</dbReference>
<dbReference type="InterPro" id="IPR000742">
    <property type="entry name" value="EGF"/>
</dbReference>
<dbReference type="AlphaFoldDB" id="A0A9Q1CJ36"/>
<evidence type="ECO:0000259" key="15">
    <source>
        <dbReference type="PROSITE" id="PS50184"/>
    </source>
</evidence>
<dbReference type="EMBL" id="JAIZAY010000003">
    <property type="protein sequence ID" value="KAJ8045394.1"/>
    <property type="molecule type" value="Genomic_DNA"/>
</dbReference>
<dbReference type="PROSITE" id="PS50184">
    <property type="entry name" value="VWFC_2"/>
    <property type="match status" value="1"/>
</dbReference>
<evidence type="ECO:0000256" key="3">
    <source>
        <dbReference type="ARBA" id="ARBA00022674"/>
    </source>
</evidence>
<evidence type="ECO:0000313" key="18">
    <source>
        <dbReference type="Proteomes" id="UP001152320"/>
    </source>
</evidence>
<dbReference type="FunFam" id="2.10.25.10:FF:000025">
    <property type="entry name" value="Thrombospondin 3"/>
    <property type="match status" value="1"/>
</dbReference>
<evidence type="ECO:0000256" key="2">
    <source>
        <dbReference type="ARBA" id="ARBA00022536"/>
    </source>
</evidence>
<feature type="domain" description="TSP C-terminal" evidence="16">
    <location>
        <begin position="988"/>
        <end position="1198"/>
    </location>
</feature>
<dbReference type="GO" id="GO:0007155">
    <property type="term" value="P:cell adhesion"/>
    <property type="evidence" value="ECO:0007669"/>
    <property type="project" value="UniProtKB-KW"/>
</dbReference>
<dbReference type="SUPFAM" id="SSF49899">
    <property type="entry name" value="Concanavalin A-like lectins/glucanases"/>
    <property type="match status" value="2"/>
</dbReference>
<dbReference type="SMART" id="SM00209">
    <property type="entry name" value="TSP1"/>
    <property type="match status" value="3"/>
</dbReference>
<dbReference type="PROSITE" id="PS51234">
    <property type="entry name" value="TSP3"/>
    <property type="match status" value="4"/>
</dbReference>
<dbReference type="Gene3D" id="2.20.100.10">
    <property type="entry name" value="Thrombospondin type-1 (TSP1) repeat"/>
    <property type="match status" value="3"/>
</dbReference>
<reference evidence="17" key="1">
    <citation type="submission" date="2021-10" db="EMBL/GenBank/DDBJ databases">
        <title>Tropical sea cucumber genome reveals ecological adaptation and Cuvierian tubules defense mechanism.</title>
        <authorList>
            <person name="Chen T."/>
        </authorList>
    </citation>
    <scope>NUCLEOTIDE SEQUENCE</scope>
    <source>
        <strain evidence="17">Nanhai2018</strain>
        <tissue evidence="17">Muscle</tissue>
    </source>
</reference>
<feature type="compositionally biased region" description="Acidic residues" evidence="12">
    <location>
        <begin position="757"/>
        <end position="772"/>
    </location>
</feature>
<dbReference type="PROSITE" id="PS50092">
    <property type="entry name" value="TSP1"/>
    <property type="match status" value="3"/>
</dbReference>
<dbReference type="SUPFAM" id="SSF57603">
    <property type="entry name" value="FnI-like domain"/>
    <property type="match status" value="1"/>
</dbReference>
<dbReference type="FunFam" id="4.10.1080.10:FF:000004">
    <property type="entry name" value="Cartilage oligomeric matrix protein"/>
    <property type="match status" value="1"/>
</dbReference>
<feature type="region of interest" description="Disordered" evidence="12">
    <location>
        <begin position="751"/>
        <end position="772"/>
    </location>
</feature>
<dbReference type="InterPro" id="IPR008859">
    <property type="entry name" value="Thrombospondin_C"/>
</dbReference>
<feature type="repeat" description="TSP type-3" evidence="11">
    <location>
        <begin position="816"/>
        <end position="851"/>
    </location>
</feature>
<keyword evidence="9" id="KW-0325">Glycoprotein</keyword>
<evidence type="ECO:0000256" key="9">
    <source>
        <dbReference type="ARBA" id="ARBA00023180"/>
    </source>
</evidence>
<keyword evidence="7" id="KW-0130">Cell adhesion</keyword>
<dbReference type="FunFam" id="2.20.100.10:FF:000007">
    <property type="entry name" value="Thrombospondin 1"/>
    <property type="match status" value="1"/>
</dbReference>
<evidence type="ECO:0000259" key="14">
    <source>
        <dbReference type="PROSITE" id="PS50026"/>
    </source>
</evidence>
<dbReference type="SMART" id="SM00214">
    <property type="entry name" value="VWC"/>
    <property type="match status" value="1"/>
</dbReference>
<dbReference type="InterPro" id="IPR036383">
    <property type="entry name" value="TSP1_rpt_sf"/>
</dbReference>
<evidence type="ECO:0000256" key="11">
    <source>
        <dbReference type="PROSITE-ProRule" id="PRU00634"/>
    </source>
</evidence>
<dbReference type="GO" id="GO:0005509">
    <property type="term" value="F:calcium ion binding"/>
    <property type="evidence" value="ECO:0007669"/>
    <property type="project" value="UniProtKB-UniRule"/>
</dbReference>
<dbReference type="InterPro" id="IPR028974">
    <property type="entry name" value="TSP_type-3_rpt"/>
</dbReference>
<keyword evidence="5" id="KW-0677">Repeat</keyword>
<dbReference type="FunFam" id="2.20.100.10:FF:000001">
    <property type="entry name" value="semaphorin-5A isoform X1"/>
    <property type="match status" value="1"/>
</dbReference>
<dbReference type="OrthoDB" id="14563at2759"/>
<sequence length="1198" mass="132771">MTHYCLRTLSFLSYLLLIVLGTVLANSFDVLEEVGISDSTEGVKAAKGSKASKSAWRIKTRLQTEITAPQDSLNNLFMNMDASTEITITLMVKHDDKSKGTLFSIDRKDLSERLFGLSMERGNIPVLIFAGFSSEDQSLNQETVVFNTHSVDPNIKIHTFILTLRKDHDNGLLIVMKLDCQDTNIRILQRTLYVPLATNFDDYVLRFGRGIPNIKSKGFGDYRGVVDEIKFHFDKRLPRIMKQYGCEEEVADYSLSSSSMDESIEISHPSQIFPFDSASGSMQMGSRGPSNIYPPGSTMPQCSCEIVNGLSAKFELLSNQVQGILSRETNSPTQGPPVPEEFPYLPACFFDNIIRNIGDEWKVGNCTTCNCELNGNFPRVRCDSIQCLPVNCVDVQLIPGECCPVCPDNMEVGWSDWSDWTECSRSCGGGEQTRGRSCDRTHFACNGPDIQTRPCNNKPCIQVIDGKWSSWTPWTCSVSCGNGTETRIRACNAPKPSNGGRMCEGERREQRICVREPCAVDGTWGMYSLWTPCTKSCDGGWRERTRQCDNPPPSHGGADCVGVDREEEMCNTHPCPVDACLSSPCFYGVECRSHHDGTYECGSCPVGYVGDGRFCNDVNECKEVPDACFSVRGKHMCRNLIPGYQCLPCPPNYRGNQPSGVGIRHARKVQQQCIPIDPCTEGTHTCDENARCLFFGPYSDPRYTCRCTTGYAGDGFICGVDSDIDGWPDNHMPCQDRGGHIHCTQDNCPSIPNSGQEDNDNDGVGDACDNDDDDDGVSDGLDNCPLHSNPNQIDSDGDEVGDACDNCVFEMNGNQDDIDNDGKGDICDEDMDDDGFLNEFDNCPTVANANQIDWDVDGLGDLCDNCPFIANPDQLDSDADGVGDECDTNGDIDGDGQQNDLDNCPEVPNSSQMDRDNDNIGDACDDDDDNDGILDIDDNCRLVFNPDQNDTNVNGKGDACEYDFDGDGVADTDDACPSNVLIWRTDLSHFQTIMLDPQGTEQYDPHWIVRNNGMELVQTRNSDPGMATGYDNFESVQFSGTFYVNTAQDDDYAGFVFGYQSNHRFYVLMWKQISQIYWKTYPSEAMALAGLQLKLVNSTTGPGEYLRNALWHTGDTEGEVTLLWHDEGHIGWNPFKAYRWSVTHIVPEGIIRVKMNDASKVLVDSGPIYDDTLLGGRVGLYCFSQQMVFFSDLDYKCL</sequence>
<evidence type="ECO:0000256" key="5">
    <source>
        <dbReference type="ARBA" id="ARBA00022737"/>
    </source>
</evidence>
<dbReference type="FunFam" id="2.10.25.10:FF:000027">
    <property type="entry name" value="Thrombospondin 3"/>
    <property type="match status" value="1"/>
</dbReference>
<name>A0A9Q1CJ36_HOLLE</name>
<dbReference type="SUPFAM" id="SSF82895">
    <property type="entry name" value="TSP-1 type 1 repeat"/>
    <property type="match status" value="3"/>
</dbReference>
<dbReference type="Gene3D" id="4.10.1080.10">
    <property type="entry name" value="TSP type-3 repeat"/>
    <property type="match status" value="2"/>
</dbReference>
<dbReference type="SMART" id="SM00179">
    <property type="entry name" value="EGF_CA"/>
    <property type="match status" value="2"/>
</dbReference>
<dbReference type="SMART" id="SM00181">
    <property type="entry name" value="EGF"/>
    <property type="match status" value="3"/>
</dbReference>
<evidence type="ECO:0000256" key="7">
    <source>
        <dbReference type="ARBA" id="ARBA00022889"/>
    </source>
</evidence>
<keyword evidence="18" id="KW-1185">Reference proteome</keyword>
<dbReference type="InterPro" id="IPR017897">
    <property type="entry name" value="Thrombospondin_3_rpt"/>
</dbReference>
<dbReference type="InterPro" id="IPR024731">
    <property type="entry name" value="NELL2-like_EGF"/>
</dbReference>
<dbReference type="InterPro" id="IPR003367">
    <property type="entry name" value="Thrombospondin_3-like_rpt"/>
</dbReference>
<gene>
    <name evidence="17" type="ORF">HOLleu_08399</name>
</gene>
<keyword evidence="6 11" id="KW-0106">Calcium</keyword>
<dbReference type="PROSITE" id="PS50026">
    <property type="entry name" value="EGF_3"/>
    <property type="match status" value="2"/>
</dbReference>
<feature type="signal peptide" evidence="13">
    <location>
        <begin position="1"/>
        <end position="25"/>
    </location>
</feature>
<dbReference type="Pfam" id="PF00090">
    <property type="entry name" value="TSP_1"/>
    <property type="match status" value="3"/>
</dbReference>
<dbReference type="PANTHER" id="PTHR10199:SF118">
    <property type="entry name" value="THROMBOSPONDIN"/>
    <property type="match status" value="1"/>
</dbReference>
<feature type="domain" description="EGF-like" evidence="14">
    <location>
        <begin position="675"/>
        <end position="717"/>
    </location>
</feature>
<dbReference type="InterPro" id="IPR000884">
    <property type="entry name" value="TSP1_rpt"/>
</dbReference>
<dbReference type="Gene3D" id="2.10.25.10">
    <property type="entry name" value="Laminin"/>
    <property type="match status" value="3"/>
</dbReference>
<feature type="repeat" description="TSP type-3" evidence="11">
    <location>
        <begin position="875"/>
        <end position="912"/>
    </location>
</feature>
<evidence type="ECO:0000313" key="17">
    <source>
        <dbReference type="EMBL" id="KAJ8045394.1"/>
    </source>
</evidence>
<dbReference type="GO" id="GO:0008201">
    <property type="term" value="F:heparin binding"/>
    <property type="evidence" value="ECO:0007669"/>
    <property type="project" value="UniProtKB-KW"/>
</dbReference>
<dbReference type="PROSITE" id="PS01208">
    <property type="entry name" value="VWFC_1"/>
    <property type="match status" value="1"/>
</dbReference>
<keyword evidence="8" id="KW-1015">Disulfide bond</keyword>
<evidence type="ECO:0000256" key="4">
    <source>
        <dbReference type="ARBA" id="ARBA00022729"/>
    </source>
</evidence>
<feature type="chain" id="PRO_5040421368" evidence="13">
    <location>
        <begin position="26"/>
        <end position="1198"/>
    </location>
</feature>
<proteinExistence type="inferred from homology"/>
<comment type="caution">
    <text evidence="10">Lacks conserved residue(s) required for the propagation of feature annotation.</text>
</comment>
<dbReference type="SUPFAM" id="SSF103647">
    <property type="entry name" value="TSP type-3 repeat"/>
    <property type="match status" value="3"/>
</dbReference>
<keyword evidence="3" id="KW-0358">Heparin-binding</keyword>
<evidence type="ECO:0000256" key="1">
    <source>
        <dbReference type="ARBA" id="ARBA00009456"/>
    </source>
</evidence>
<feature type="domain" description="VWFC" evidence="15">
    <location>
        <begin position="346"/>
        <end position="407"/>
    </location>
</feature>
<evidence type="ECO:0000256" key="13">
    <source>
        <dbReference type="SAM" id="SignalP"/>
    </source>
</evidence>
<dbReference type="Proteomes" id="UP001152320">
    <property type="component" value="Chromosome 3"/>
</dbReference>
<comment type="caution">
    <text evidence="17">The sequence shown here is derived from an EMBL/GenBank/DDBJ whole genome shotgun (WGS) entry which is preliminary data.</text>
</comment>
<feature type="repeat" description="TSP type-3" evidence="11">
    <location>
        <begin position="913"/>
        <end position="948"/>
    </location>
</feature>
<protein>
    <submittedName>
        <fullName evidence="17">Thrombospondin-1</fullName>
    </submittedName>
</protein>
<evidence type="ECO:0000259" key="16">
    <source>
        <dbReference type="PROSITE" id="PS51236"/>
    </source>
</evidence>
<feature type="domain" description="EGF-like" evidence="14">
    <location>
        <begin position="576"/>
        <end position="616"/>
    </location>
</feature>
<dbReference type="Pfam" id="PF23334">
    <property type="entry name" value="VWC2L_2nd"/>
    <property type="match status" value="1"/>
</dbReference>
<dbReference type="InterPro" id="IPR001007">
    <property type="entry name" value="VWF_dom"/>
</dbReference>
<dbReference type="FunFam" id="2.60.120.200:FF:000002">
    <property type="entry name" value="Thrombospondin 3"/>
    <property type="match status" value="1"/>
</dbReference>
<evidence type="ECO:0000256" key="6">
    <source>
        <dbReference type="ARBA" id="ARBA00022837"/>
    </source>
</evidence>
<dbReference type="FunFam" id="4.10.1080.10:FF:000001">
    <property type="entry name" value="Thrombospondin 3"/>
    <property type="match status" value="1"/>
</dbReference>
<comment type="similarity">
    <text evidence="1">Belongs to the thrombospondin family.</text>
</comment>
<evidence type="ECO:0000256" key="10">
    <source>
        <dbReference type="PROSITE-ProRule" id="PRU00076"/>
    </source>
</evidence>
<dbReference type="PANTHER" id="PTHR10199">
    <property type="entry name" value="THROMBOSPONDIN"/>
    <property type="match status" value="1"/>
</dbReference>
<keyword evidence="2 10" id="KW-0245">EGF-like domain</keyword>
<dbReference type="Pfam" id="PF12947">
    <property type="entry name" value="EGF_3"/>
    <property type="match status" value="1"/>
</dbReference>
<dbReference type="GO" id="GO:0005576">
    <property type="term" value="C:extracellular region"/>
    <property type="evidence" value="ECO:0007669"/>
    <property type="project" value="InterPro"/>
</dbReference>